<dbReference type="GO" id="GO:0008253">
    <property type="term" value="F:5'-nucleotidase activity"/>
    <property type="evidence" value="ECO:0007669"/>
    <property type="project" value="TreeGrafter"/>
</dbReference>
<feature type="region of interest" description="Disordered" evidence="5">
    <location>
        <begin position="470"/>
        <end position="489"/>
    </location>
</feature>
<dbReference type="AlphaFoldDB" id="A0A4U1J590"/>
<dbReference type="InterPro" id="IPR023214">
    <property type="entry name" value="HAD_sf"/>
</dbReference>
<dbReference type="EMBL" id="SSMQ01000034">
    <property type="protein sequence ID" value="TKD02427.1"/>
    <property type="molecule type" value="Genomic_DNA"/>
</dbReference>
<proteinExistence type="inferred from homology"/>
<evidence type="ECO:0000256" key="2">
    <source>
        <dbReference type="ARBA" id="ARBA00022723"/>
    </source>
</evidence>
<dbReference type="PIRSF" id="PIRSF017434">
    <property type="entry name" value="Purine_5'-nucleotidase"/>
    <property type="match status" value="1"/>
</dbReference>
<dbReference type="SUPFAM" id="SSF56784">
    <property type="entry name" value="HAD-like"/>
    <property type="match status" value="1"/>
</dbReference>
<comment type="caution">
    <text evidence="6">The sequence shown here is derived from an EMBL/GenBank/DDBJ whole genome shotgun (WGS) entry which is preliminary data.</text>
</comment>
<dbReference type="OrthoDB" id="1488958at2"/>
<evidence type="ECO:0000313" key="7">
    <source>
        <dbReference type="Proteomes" id="UP000309215"/>
    </source>
</evidence>
<dbReference type="InterPro" id="IPR008380">
    <property type="entry name" value="HAD-SF_hydro_IG_5-nucl"/>
</dbReference>
<name>A0A4U1J590_9BACT</name>
<keyword evidence="7" id="KW-1185">Reference proteome</keyword>
<keyword evidence="3 6" id="KW-0378">Hydrolase</keyword>
<dbReference type="PANTHER" id="PTHR12103:SF22">
    <property type="entry name" value="HAD-SUPERFAMILY HYDROLASE, SUBFAMILY IG, 5'-NUCLEOTIDASE"/>
    <property type="match status" value="1"/>
</dbReference>
<dbReference type="InterPro" id="IPR016695">
    <property type="entry name" value="Pur_nucleotidase"/>
</dbReference>
<dbReference type="NCBIfam" id="TIGR02244">
    <property type="entry name" value="HAD-IG-Ncltidse"/>
    <property type="match status" value="1"/>
</dbReference>
<evidence type="ECO:0000256" key="1">
    <source>
        <dbReference type="ARBA" id="ARBA00009589"/>
    </source>
</evidence>
<dbReference type="Pfam" id="PF05761">
    <property type="entry name" value="5_nucleotid"/>
    <property type="match status" value="1"/>
</dbReference>
<organism evidence="6 7">
    <name type="scientific">Polyangium fumosum</name>
    <dbReference type="NCBI Taxonomy" id="889272"/>
    <lineage>
        <taxon>Bacteria</taxon>
        <taxon>Pseudomonadati</taxon>
        <taxon>Myxococcota</taxon>
        <taxon>Polyangia</taxon>
        <taxon>Polyangiales</taxon>
        <taxon>Polyangiaceae</taxon>
        <taxon>Polyangium</taxon>
    </lineage>
</organism>
<dbReference type="Gene3D" id="3.40.50.1000">
    <property type="entry name" value="HAD superfamily/HAD-like"/>
    <property type="match status" value="1"/>
</dbReference>
<dbReference type="Proteomes" id="UP000309215">
    <property type="component" value="Unassembled WGS sequence"/>
</dbReference>
<comment type="similarity">
    <text evidence="1">Belongs to the 5'(3')-deoxyribonucleotidase family.</text>
</comment>
<gene>
    <name evidence="6" type="ORF">E8A74_28445</name>
</gene>
<evidence type="ECO:0000256" key="4">
    <source>
        <dbReference type="ARBA" id="ARBA00022842"/>
    </source>
</evidence>
<evidence type="ECO:0000313" key="6">
    <source>
        <dbReference type="EMBL" id="TKD02427.1"/>
    </source>
</evidence>
<reference evidence="6 7" key="1">
    <citation type="submission" date="2019-04" db="EMBL/GenBank/DDBJ databases">
        <authorList>
            <person name="Li Y."/>
            <person name="Wang J."/>
        </authorList>
    </citation>
    <scope>NUCLEOTIDE SEQUENCE [LARGE SCALE GENOMIC DNA]</scope>
    <source>
        <strain evidence="6 7">DSM 14668</strain>
    </source>
</reference>
<evidence type="ECO:0000256" key="5">
    <source>
        <dbReference type="SAM" id="MobiDB-lite"/>
    </source>
</evidence>
<sequence length="489" mass="55491">MSYFDGLPGKPPRERGIFCNRTMNMRSIKAIGYDMDYTLIHYRVEEWERLAYEHLRTRLLAHGYPVEDLRFDPELVIRGLIIDTELGNLLKVNRFGYVKRAMHGTSLLDFEPMRAAYARTIIDLAEPRFVFLNTLFSLSEACMYAQLVDLADAGKMPAGTGYEQLYRLVKSGLDEAHMEGRLKAEIIADPDRFVVLDPEAPLALLDQQRAGKKLLLITNSEWGYTDAMMRYAFERFLPNGMRWRNLFDVVIVQARKPDFFMQKSPLFEVVSEDGLLRPWIGPLKEGGSYLGGDATQVERSLGISGDEILYVGDHIWGDVRVSKSVLRWRTALILWELEEEVRAAYASRVDEARLGALMEEKEALELASCQLRLLAQRHREEDGLPEDAPSCDEVLARLGALKTALAELDDRIAPLAKAAAEVSNSRWGLLLRTGNDKSHLARQIERSADIYTSRVSNFLRYTPYSYFRSRRGSLPHDPSGEAPSPNPGP</sequence>
<dbReference type="CDD" id="cd07522">
    <property type="entry name" value="HAD_cN-II"/>
    <property type="match status" value="1"/>
</dbReference>
<dbReference type="InterPro" id="IPR036412">
    <property type="entry name" value="HAD-like_sf"/>
</dbReference>
<accession>A0A4U1J590</accession>
<dbReference type="PANTHER" id="PTHR12103">
    <property type="entry name" value="5'-NUCLEOTIDASE DOMAIN-CONTAINING"/>
    <property type="match status" value="1"/>
</dbReference>
<dbReference type="GO" id="GO:0046872">
    <property type="term" value="F:metal ion binding"/>
    <property type="evidence" value="ECO:0007669"/>
    <property type="project" value="UniProtKB-KW"/>
</dbReference>
<dbReference type="RefSeq" id="WP_136932233.1">
    <property type="nucleotide sequence ID" value="NZ_SSMQ01000034.1"/>
</dbReference>
<protein>
    <submittedName>
        <fullName evidence="6">HAD family hydrolase</fullName>
    </submittedName>
</protein>
<evidence type="ECO:0000256" key="3">
    <source>
        <dbReference type="ARBA" id="ARBA00022801"/>
    </source>
</evidence>
<keyword evidence="2" id="KW-0479">Metal-binding</keyword>
<keyword evidence="4" id="KW-0460">Magnesium</keyword>